<feature type="region of interest" description="Disordered" evidence="1">
    <location>
        <begin position="183"/>
        <end position="211"/>
    </location>
</feature>
<protein>
    <submittedName>
        <fullName evidence="2">Uncharacterized protein</fullName>
    </submittedName>
</protein>
<evidence type="ECO:0000256" key="1">
    <source>
        <dbReference type="SAM" id="MobiDB-lite"/>
    </source>
</evidence>
<proteinExistence type="predicted"/>
<dbReference type="AlphaFoldDB" id="A0A1E7KZ57"/>
<organism evidence="2 3">
    <name type="scientific">Streptomyces nanshensis</name>
    <dbReference type="NCBI Taxonomy" id="518642"/>
    <lineage>
        <taxon>Bacteria</taxon>
        <taxon>Bacillati</taxon>
        <taxon>Actinomycetota</taxon>
        <taxon>Actinomycetes</taxon>
        <taxon>Kitasatosporales</taxon>
        <taxon>Streptomycetaceae</taxon>
        <taxon>Streptomyces</taxon>
    </lineage>
</organism>
<keyword evidence="3" id="KW-1185">Reference proteome</keyword>
<name>A0A1E7KZ57_9ACTN</name>
<gene>
    <name evidence="2" type="ORF">AN218_22290</name>
</gene>
<sequence length="211" mass="22525">MDAAEDRPDILGANLTAVGIVRLAAAAELDPDRAGPSDPRVIELVKSWMPDYHHGGTLSLLLPLSHLAASAAVQGKGGPDEAAAWLDRQSAALPSGGDVPEPVAIELARIAVEMQSDGADAATRRHCLDRYTECMYAWIRPEAAEKYAYVLILTAGRLTAELLCDAFRYDRRQVDRFLAGQTEDIMRTPAPSAPPPVPVDARDITSAGGAE</sequence>
<dbReference type="EMBL" id="LJGW01000377">
    <property type="protein sequence ID" value="OEV09209.1"/>
    <property type="molecule type" value="Genomic_DNA"/>
</dbReference>
<dbReference type="Proteomes" id="UP000176005">
    <property type="component" value="Unassembled WGS sequence"/>
</dbReference>
<comment type="caution">
    <text evidence="2">The sequence shown here is derived from an EMBL/GenBank/DDBJ whole genome shotgun (WGS) entry which is preliminary data.</text>
</comment>
<accession>A0A1E7KZ57</accession>
<evidence type="ECO:0000313" key="2">
    <source>
        <dbReference type="EMBL" id="OEV09209.1"/>
    </source>
</evidence>
<reference evidence="2 3" key="1">
    <citation type="journal article" date="2016" name="Front. Microbiol.">
        <title>Comparative Genomics Analysis of Streptomyces Species Reveals Their Adaptation to the Marine Environment and Their Diversity at the Genomic Level.</title>
        <authorList>
            <person name="Tian X."/>
            <person name="Zhang Z."/>
            <person name="Yang T."/>
            <person name="Chen M."/>
            <person name="Li J."/>
            <person name="Chen F."/>
            <person name="Yang J."/>
            <person name="Li W."/>
            <person name="Zhang B."/>
            <person name="Zhang Z."/>
            <person name="Wu J."/>
            <person name="Zhang C."/>
            <person name="Long L."/>
            <person name="Xiao J."/>
        </authorList>
    </citation>
    <scope>NUCLEOTIDE SEQUENCE [LARGE SCALE GENOMIC DNA]</scope>
    <source>
        <strain evidence="2 3">SCSIO 10429</strain>
    </source>
</reference>
<evidence type="ECO:0000313" key="3">
    <source>
        <dbReference type="Proteomes" id="UP000176005"/>
    </source>
</evidence>